<dbReference type="EMBL" id="JACATZ010000001">
    <property type="protein sequence ID" value="NWJ45278.1"/>
    <property type="molecule type" value="Genomic_DNA"/>
</dbReference>
<dbReference type="InterPro" id="IPR018971">
    <property type="entry name" value="DUF1997"/>
</dbReference>
<dbReference type="EMBL" id="CP128399">
    <property type="protein sequence ID" value="WJW67154.1"/>
    <property type="molecule type" value="Genomic_DNA"/>
</dbReference>
<organism evidence="1 3">
    <name type="scientific">Candidatus Chlorohelix allophototropha</name>
    <dbReference type="NCBI Taxonomy" id="3003348"/>
    <lineage>
        <taxon>Bacteria</taxon>
        <taxon>Bacillati</taxon>
        <taxon>Chloroflexota</taxon>
        <taxon>Chloroflexia</taxon>
        <taxon>Candidatus Chloroheliales</taxon>
        <taxon>Candidatus Chloroheliaceae</taxon>
        <taxon>Candidatus Chlorohelix</taxon>
    </lineage>
</organism>
<dbReference type="AlphaFoldDB" id="A0A8T7LTC0"/>
<gene>
    <name evidence="1" type="ORF">HXX08_05300</name>
    <name evidence="2" type="ORF">OZ401_000409</name>
</gene>
<keyword evidence="4" id="KW-1185">Reference proteome</keyword>
<dbReference type="SUPFAM" id="SSF55961">
    <property type="entry name" value="Bet v1-like"/>
    <property type="match status" value="1"/>
</dbReference>
<name>A0A8T7LTC0_9CHLR</name>
<reference evidence="2" key="2">
    <citation type="journal article" date="2024" name="Nature">
        <title>Anoxygenic phototroph of the Chloroflexota uses a type I reaction centre.</title>
        <authorList>
            <person name="Tsuji J.M."/>
            <person name="Shaw N.A."/>
            <person name="Nagashima S."/>
            <person name="Venkiteswaran J.J."/>
            <person name="Schiff S.L."/>
            <person name="Watanabe T."/>
            <person name="Fukui M."/>
            <person name="Hanada S."/>
            <person name="Tank M."/>
            <person name="Neufeld J.D."/>
        </authorList>
    </citation>
    <scope>NUCLEOTIDE SEQUENCE</scope>
    <source>
        <strain evidence="2">L227-S17</strain>
    </source>
</reference>
<dbReference type="Proteomes" id="UP001431572">
    <property type="component" value="Chromosome 1"/>
</dbReference>
<reference evidence="1 3" key="1">
    <citation type="submission" date="2020-06" db="EMBL/GenBank/DDBJ databases">
        <title>Anoxygenic phototrophic Chloroflexota member uses a Type I reaction center.</title>
        <authorList>
            <person name="Tsuji J.M."/>
            <person name="Shaw N.A."/>
            <person name="Nagashima S."/>
            <person name="Venkiteswaran J."/>
            <person name="Schiff S.L."/>
            <person name="Hanada S."/>
            <person name="Tank M."/>
            <person name="Neufeld J.D."/>
        </authorList>
    </citation>
    <scope>NUCLEOTIDE SEQUENCE [LARGE SCALE GENOMIC DNA]</scope>
    <source>
        <strain evidence="1">L227-S17</strain>
    </source>
</reference>
<sequence length="195" mass="22466">MTFIMGVDGVFSKIFKIDAPLEAVYAFLCDFNYTLPHMPQVEQIIQLSEDRYRMFYSADIVAGHKMHVLFDIQPEILEGYVLKFLPVPISSEELKKIRKSHPENYFTGKFTGYAKFVQNGKRCEIHYKAQIRLEVEVPQFLRYLPTNALSKLGSKVMSYKMNSIGDGMALALPREFPKWQMQNQSKLEGIIKAGL</sequence>
<evidence type="ECO:0000313" key="1">
    <source>
        <dbReference type="EMBL" id="NWJ45278.1"/>
    </source>
</evidence>
<dbReference type="Pfam" id="PF09366">
    <property type="entry name" value="DUF1997"/>
    <property type="match status" value="1"/>
</dbReference>
<dbReference type="Gene3D" id="3.30.530.20">
    <property type="match status" value="1"/>
</dbReference>
<evidence type="ECO:0000313" key="4">
    <source>
        <dbReference type="Proteomes" id="UP001431572"/>
    </source>
</evidence>
<dbReference type="InterPro" id="IPR023393">
    <property type="entry name" value="START-like_dom_sf"/>
</dbReference>
<proteinExistence type="predicted"/>
<dbReference type="RefSeq" id="WP_341469051.1">
    <property type="nucleotide sequence ID" value="NZ_CP128399.1"/>
</dbReference>
<dbReference type="Proteomes" id="UP000521676">
    <property type="component" value="Unassembled WGS sequence"/>
</dbReference>
<evidence type="ECO:0000313" key="3">
    <source>
        <dbReference type="Proteomes" id="UP000521676"/>
    </source>
</evidence>
<protein>
    <submittedName>
        <fullName evidence="1">DUF1997 domain-containing protein</fullName>
    </submittedName>
</protein>
<accession>A0A8T7LTC0</accession>
<evidence type="ECO:0000313" key="2">
    <source>
        <dbReference type="EMBL" id="WJW67154.1"/>
    </source>
</evidence>